<reference evidence="10 11" key="1">
    <citation type="submission" date="2018-11" db="EMBL/GenBank/DDBJ databases">
        <authorList>
            <consortium name="Pathogen Informatics"/>
        </authorList>
    </citation>
    <scope>NUCLEOTIDE SEQUENCE [LARGE SCALE GENOMIC DNA]</scope>
</reference>
<dbReference type="OrthoDB" id="5951059at2759"/>
<dbReference type="PANTHER" id="PTHR24248">
    <property type="entry name" value="ADRENERGIC RECEPTOR-RELATED G-PROTEIN COUPLED RECEPTOR"/>
    <property type="match status" value="1"/>
</dbReference>
<dbReference type="EMBL" id="UYRV01027187">
    <property type="protein sequence ID" value="VDK80556.1"/>
    <property type="molecule type" value="Genomic_DNA"/>
</dbReference>
<dbReference type="Gene3D" id="1.20.1070.10">
    <property type="entry name" value="Rhodopsin 7-helix transmembrane proteins"/>
    <property type="match status" value="1"/>
</dbReference>
<name>A0A3P6SYW0_CYLGO</name>
<protein>
    <recommendedName>
        <fullName evidence="12">G-protein coupled receptors family 1 profile domain-containing protein</fullName>
    </recommendedName>
</protein>
<comment type="subcellular location">
    <subcellularLocation>
        <location evidence="1">Membrane</location>
        <topology evidence="1">Multi-pass membrane protein</topology>
    </subcellularLocation>
</comment>
<sequence length="166" mass="19326">MERQKISESSFFTAKQLVELELLEDTSDPDEKDICNNRAAINQVCWQLRKISEELPKVKLKKISATQRFLIPFLFLQNAFDVRKPTIPKGEKELAAERRRRKLKAKERQATLLLGIILSAFILSWLPFFIMYVIGAFGYEAPAVVFKFFFWLGYCKLFISCNYVSS</sequence>
<proteinExistence type="predicted"/>
<evidence type="ECO:0008006" key="12">
    <source>
        <dbReference type="Google" id="ProtNLM"/>
    </source>
</evidence>
<evidence type="ECO:0000256" key="6">
    <source>
        <dbReference type="ARBA" id="ARBA00023170"/>
    </source>
</evidence>
<keyword evidence="11" id="KW-1185">Reference proteome</keyword>
<keyword evidence="2 9" id="KW-0812">Transmembrane</keyword>
<keyword evidence="8" id="KW-0807">Transducer</keyword>
<dbReference type="Proteomes" id="UP000271889">
    <property type="component" value="Unassembled WGS sequence"/>
</dbReference>
<dbReference type="SUPFAM" id="SSF81321">
    <property type="entry name" value="Family A G protein-coupled receptor-like"/>
    <property type="match status" value="1"/>
</dbReference>
<evidence type="ECO:0000256" key="8">
    <source>
        <dbReference type="ARBA" id="ARBA00023224"/>
    </source>
</evidence>
<feature type="transmembrane region" description="Helical" evidence="9">
    <location>
        <begin position="144"/>
        <end position="164"/>
    </location>
</feature>
<evidence type="ECO:0000256" key="9">
    <source>
        <dbReference type="SAM" id="Phobius"/>
    </source>
</evidence>
<dbReference type="Pfam" id="PF00001">
    <property type="entry name" value="7tm_1"/>
    <property type="match status" value="1"/>
</dbReference>
<accession>A0A3P6SYW0</accession>
<evidence type="ECO:0000256" key="3">
    <source>
        <dbReference type="ARBA" id="ARBA00022989"/>
    </source>
</evidence>
<evidence type="ECO:0000256" key="4">
    <source>
        <dbReference type="ARBA" id="ARBA00023040"/>
    </source>
</evidence>
<gene>
    <name evidence="10" type="ORF">CGOC_LOCUS7725</name>
</gene>
<evidence type="ECO:0000256" key="5">
    <source>
        <dbReference type="ARBA" id="ARBA00023136"/>
    </source>
</evidence>
<keyword evidence="7" id="KW-0325">Glycoprotein</keyword>
<dbReference type="GO" id="GO:0004930">
    <property type="term" value="F:G protein-coupled receptor activity"/>
    <property type="evidence" value="ECO:0007669"/>
    <property type="project" value="UniProtKB-KW"/>
</dbReference>
<keyword evidence="4" id="KW-0297">G-protein coupled receptor</keyword>
<dbReference type="AlphaFoldDB" id="A0A3P6SYW0"/>
<dbReference type="PANTHER" id="PTHR24248:SF174">
    <property type="entry name" value="TYRAMINE_OCTOPAMINE RECEPTOR"/>
    <property type="match status" value="1"/>
</dbReference>
<evidence type="ECO:0000313" key="11">
    <source>
        <dbReference type="Proteomes" id="UP000271889"/>
    </source>
</evidence>
<evidence type="ECO:0000256" key="2">
    <source>
        <dbReference type="ARBA" id="ARBA00022692"/>
    </source>
</evidence>
<organism evidence="10 11">
    <name type="scientific">Cylicostephanus goldi</name>
    <name type="common">Nematode worm</name>
    <dbReference type="NCBI Taxonomy" id="71465"/>
    <lineage>
        <taxon>Eukaryota</taxon>
        <taxon>Metazoa</taxon>
        <taxon>Ecdysozoa</taxon>
        <taxon>Nematoda</taxon>
        <taxon>Chromadorea</taxon>
        <taxon>Rhabditida</taxon>
        <taxon>Rhabditina</taxon>
        <taxon>Rhabditomorpha</taxon>
        <taxon>Strongyloidea</taxon>
        <taxon>Strongylidae</taxon>
        <taxon>Cylicostephanus</taxon>
    </lineage>
</organism>
<dbReference type="InterPro" id="IPR000276">
    <property type="entry name" value="GPCR_Rhodpsn"/>
</dbReference>
<evidence type="ECO:0000256" key="1">
    <source>
        <dbReference type="ARBA" id="ARBA00004141"/>
    </source>
</evidence>
<keyword evidence="5 9" id="KW-0472">Membrane</keyword>
<dbReference type="GO" id="GO:0005886">
    <property type="term" value="C:plasma membrane"/>
    <property type="evidence" value="ECO:0007669"/>
    <property type="project" value="TreeGrafter"/>
</dbReference>
<evidence type="ECO:0000256" key="7">
    <source>
        <dbReference type="ARBA" id="ARBA00023180"/>
    </source>
</evidence>
<evidence type="ECO:0000313" key="10">
    <source>
        <dbReference type="EMBL" id="VDK80556.1"/>
    </source>
</evidence>
<keyword evidence="3 9" id="KW-1133">Transmembrane helix</keyword>
<keyword evidence="6" id="KW-0675">Receptor</keyword>
<feature type="transmembrane region" description="Helical" evidence="9">
    <location>
        <begin position="110"/>
        <end position="138"/>
    </location>
</feature>